<sequence>MNVIKGIEFIIKNAIEQYACKIADKYDNIELGELEDLWNEISEDIKISISVNSKQSKSKSKIKTEEVHVDTKKTTNSGCQYVFSRGQNSGETCGSKTVINTVYCSRHKKQEGKEPKTKKIIPTVDKTVKPVLTKHKIINKLWHQETGLVFDTIKDEKIVIGKVLDNKVISLTAEDVETCKNWRFKYDSTVLEDSKTKKVTQKEIEKLQQKSIEDVLKTIKVQKNNEVSEDEDYEIEDD</sequence>
<name>A0A6C0CYJ9_9ZZZZ</name>
<proteinExistence type="predicted"/>
<dbReference type="AlphaFoldDB" id="A0A6C0CYJ9"/>
<evidence type="ECO:0000313" key="1">
    <source>
        <dbReference type="EMBL" id="QHT09598.1"/>
    </source>
</evidence>
<accession>A0A6C0CYJ9</accession>
<organism evidence="1">
    <name type="scientific">viral metagenome</name>
    <dbReference type="NCBI Taxonomy" id="1070528"/>
    <lineage>
        <taxon>unclassified sequences</taxon>
        <taxon>metagenomes</taxon>
        <taxon>organismal metagenomes</taxon>
    </lineage>
</organism>
<dbReference type="EMBL" id="MN739513">
    <property type="protein sequence ID" value="QHT09598.1"/>
    <property type="molecule type" value="Genomic_DNA"/>
</dbReference>
<reference evidence="1" key="1">
    <citation type="journal article" date="2020" name="Nature">
        <title>Giant virus diversity and host interactions through global metagenomics.</title>
        <authorList>
            <person name="Schulz F."/>
            <person name="Roux S."/>
            <person name="Paez-Espino D."/>
            <person name="Jungbluth S."/>
            <person name="Walsh D.A."/>
            <person name="Denef V.J."/>
            <person name="McMahon K.D."/>
            <person name="Konstantinidis K.T."/>
            <person name="Eloe-Fadrosh E.A."/>
            <person name="Kyrpides N.C."/>
            <person name="Woyke T."/>
        </authorList>
    </citation>
    <scope>NUCLEOTIDE SEQUENCE</scope>
    <source>
        <strain evidence="1">GVMAG-M-3300023174-102</strain>
    </source>
</reference>
<protein>
    <submittedName>
        <fullName evidence="1">Uncharacterized protein</fullName>
    </submittedName>
</protein>